<dbReference type="AlphaFoldDB" id="K1QY11"/>
<sequence length="138" mass="15456">MCWACVLIVNIGLHKPAYQQNPLIREGVTYYASNADDGRKSELTWEGGKCAISLYKQTAIWWVNLISIHSIHHITIYFMKDDLKGCSLAGFYRSNCSTPCPDVNCQYCHIETGTCKGCKPGYQGHRCEIGCINGTIML</sequence>
<evidence type="ECO:0000313" key="1">
    <source>
        <dbReference type="EMBL" id="EKC41847.1"/>
    </source>
</evidence>
<protein>
    <submittedName>
        <fullName evidence="1">Uncharacterized protein</fullName>
    </submittedName>
</protein>
<organism evidence="1">
    <name type="scientific">Magallana gigas</name>
    <name type="common">Pacific oyster</name>
    <name type="synonym">Crassostrea gigas</name>
    <dbReference type="NCBI Taxonomy" id="29159"/>
    <lineage>
        <taxon>Eukaryota</taxon>
        <taxon>Metazoa</taxon>
        <taxon>Spiralia</taxon>
        <taxon>Lophotrochozoa</taxon>
        <taxon>Mollusca</taxon>
        <taxon>Bivalvia</taxon>
        <taxon>Autobranchia</taxon>
        <taxon>Pteriomorphia</taxon>
        <taxon>Ostreida</taxon>
        <taxon>Ostreoidea</taxon>
        <taxon>Ostreidae</taxon>
        <taxon>Magallana</taxon>
    </lineage>
</organism>
<reference evidence="1" key="1">
    <citation type="journal article" date="2012" name="Nature">
        <title>The oyster genome reveals stress adaptation and complexity of shell formation.</title>
        <authorList>
            <person name="Zhang G."/>
            <person name="Fang X."/>
            <person name="Guo X."/>
            <person name="Li L."/>
            <person name="Luo R."/>
            <person name="Xu F."/>
            <person name="Yang P."/>
            <person name="Zhang L."/>
            <person name="Wang X."/>
            <person name="Qi H."/>
            <person name="Xiong Z."/>
            <person name="Que H."/>
            <person name="Xie Y."/>
            <person name="Holland P.W."/>
            <person name="Paps J."/>
            <person name="Zhu Y."/>
            <person name="Wu F."/>
            <person name="Chen Y."/>
            <person name="Wang J."/>
            <person name="Peng C."/>
            <person name="Meng J."/>
            <person name="Yang L."/>
            <person name="Liu J."/>
            <person name="Wen B."/>
            <person name="Zhang N."/>
            <person name="Huang Z."/>
            <person name="Zhu Q."/>
            <person name="Feng Y."/>
            <person name="Mount A."/>
            <person name="Hedgecock D."/>
            <person name="Xu Z."/>
            <person name="Liu Y."/>
            <person name="Domazet-Loso T."/>
            <person name="Du Y."/>
            <person name="Sun X."/>
            <person name="Zhang S."/>
            <person name="Liu B."/>
            <person name="Cheng P."/>
            <person name="Jiang X."/>
            <person name="Li J."/>
            <person name="Fan D."/>
            <person name="Wang W."/>
            <person name="Fu W."/>
            <person name="Wang T."/>
            <person name="Wang B."/>
            <person name="Zhang J."/>
            <person name="Peng Z."/>
            <person name="Li Y."/>
            <person name="Li N."/>
            <person name="Wang J."/>
            <person name="Chen M."/>
            <person name="He Y."/>
            <person name="Tan F."/>
            <person name="Song X."/>
            <person name="Zheng Q."/>
            <person name="Huang R."/>
            <person name="Yang H."/>
            <person name="Du X."/>
            <person name="Chen L."/>
            <person name="Yang M."/>
            <person name="Gaffney P.M."/>
            <person name="Wang S."/>
            <person name="Luo L."/>
            <person name="She Z."/>
            <person name="Ming Y."/>
            <person name="Huang W."/>
            <person name="Zhang S."/>
            <person name="Huang B."/>
            <person name="Zhang Y."/>
            <person name="Qu T."/>
            <person name="Ni P."/>
            <person name="Miao G."/>
            <person name="Wang J."/>
            <person name="Wang Q."/>
            <person name="Steinberg C.E."/>
            <person name="Wang H."/>
            <person name="Li N."/>
            <person name="Qian L."/>
            <person name="Zhang G."/>
            <person name="Li Y."/>
            <person name="Yang H."/>
            <person name="Liu X."/>
            <person name="Wang J."/>
            <person name="Yin Y."/>
            <person name="Wang J."/>
        </authorList>
    </citation>
    <scope>NUCLEOTIDE SEQUENCE [LARGE SCALE GENOMIC DNA]</scope>
    <source>
        <strain evidence="1">05x7-T-G4-1.051#20</strain>
    </source>
</reference>
<proteinExistence type="predicted"/>
<name>K1QY11_MAGGI</name>
<dbReference type="EMBL" id="JH816168">
    <property type="protein sequence ID" value="EKC41847.1"/>
    <property type="molecule type" value="Genomic_DNA"/>
</dbReference>
<dbReference type="HOGENOM" id="CLU_128936_0_0_1"/>
<dbReference type="InParanoid" id="K1QY11"/>
<accession>K1QY11</accession>
<dbReference type="Gene3D" id="2.60.120.260">
    <property type="entry name" value="Galactose-binding domain-like"/>
    <property type="match status" value="1"/>
</dbReference>
<gene>
    <name evidence="1" type="ORF">CGI_10026467</name>
</gene>